<dbReference type="AlphaFoldDB" id="A0A161LMX3"/>
<reference evidence="2" key="2">
    <citation type="submission" date="2016-04" db="EMBL/GenBank/DDBJ databases">
        <title>Planomonospora sphaerica JCM9374 whole genome shotgun sequence.</title>
        <authorList>
            <person name="Suzuki T."/>
            <person name="Dohra H."/>
            <person name="Kodani S."/>
        </authorList>
    </citation>
    <scope>NUCLEOTIDE SEQUENCE [LARGE SCALE GENOMIC DNA]</scope>
    <source>
        <strain evidence="2">JCM 9374</strain>
    </source>
</reference>
<accession>A0A161LMX3</accession>
<evidence type="ECO:0000313" key="1">
    <source>
        <dbReference type="EMBL" id="GAT68795.1"/>
    </source>
</evidence>
<evidence type="ECO:0000313" key="2">
    <source>
        <dbReference type="Proteomes" id="UP000077701"/>
    </source>
</evidence>
<dbReference type="OrthoDB" id="4293077at2"/>
<organism evidence="1 2">
    <name type="scientific">Planomonospora sphaerica</name>
    <dbReference type="NCBI Taxonomy" id="161355"/>
    <lineage>
        <taxon>Bacteria</taxon>
        <taxon>Bacillati</taxon>
        <taxon>Actinomycetota</taxon>
        <taxon>Actinomycetes</taxon>
        <taxon>Streptosporangiales</taxon>
        <taxon>Streptosporangiaceae</taxon>
        <taxon>Planomonospora</taxon>
    </lineage>
</organism>
<comment type="caution">
    <text evidence="1">The sequence shown here is derived from an EMBL/GenBank/DDBJ whole genome shotgun (WGS) entry which is preliminary data.</text>
</comment>
<dbReference type="STRING" id="161355.PS9374_04460"/>
<keyword evidence="2" id="KW-1185">Reference proteome</keyword>
<proteinExistence type="predicted"/>
<gene>
    <name evidence="1" type="ORF">PS9374_04460</name>
</gene>
<dbReference type="RefSeq" id="WP_068899654.1">
    <property type="nucleotide sequence ID" value="NZ_BDCX01000011.1"/>
</dbReference>
<sequence length="199" mass="22398">MDYTFNASQVHFQAALDKARLARKRHDQAIREREQGFVGGGTEPRARETDATIAAVMLTQAAAESYGSWVHVQASTHPGFLKWQDAWKRFPQAAAKLGRPADFVLDSDRRATLSYLGAWRNYLMHTDPQARENLHKVLVDQGKIPPGAEESTIVALLNADLAEWAVTEFEKLFRWAQDRTGIPAPFTQGAWLGEGFYQR</sequence>
<protein>
    <submittedName>
        <fullName evidence="1">Uncharacterized protein</fullName>
    </submittedName>
</protein>
<reference evidence="1 2" key="1">
    <citation type="journal article" date="2016" name="Genome Announc.">
        <title>Draft Genome Sequence of Planomonospora sphaerica JCM9374, a Rare Actinomycete.</title>
        <authorList>
            <person name="Dohra H."/>
            <person name="Suzuki T."/>
            <person name="Inoue Y."/>
            <person name="Kodani S."/>
        </authorList>
    </citation>
    <scope>NUCLEOTIDE SEQUENCE [LARGE SCALE GENOMIC DNA]</scope>
    <source>
        <strain evidence="1 2">JCM 9374</strain>
    </source>
</reference>
<dbReference type="Proteomes" id="UP000077701">
    <property type="component" value="Unassembled WGS sequence"/>
</dbReference>
<dbReference type="EMBL" id="BDCX01000011">
    <property type="protein sequence ID" value="GAT68795.1"/>
    <property type="molecule type" value="Genomic_DNA"/>
</dbReference>
<name>A0A161LMX3_9ACTN</name>